<proteinExistence type="predicted"/>
<dbReference type="EMBL" id="PXXO01000002">
    <property type="protein sequence ID" value="PSJ06930.1"/>
    <property type="molecule type" value="Genomic_DNA"/>
</dbReference>
<comment type="caution">
    <text evidence="1">The sequence shown here is derived from an EMBL/GenBank/DDBJ whole genome shotgun (WGS) entry which is preliminary data.</text>
</comment>
<dbReference type="InterPro" id="IPR025638">
    <property type="entry name" value="DUF4336"/>
</dbReference>
<reference evidence="1 2" key="1">
    <citation type="journal article" date="2018" name="Environ. Microbiol.">
        <title>Ecological and genomic features of two widespread freshwater picocyanobacteria.</title>
        <authorList>
            <person name="Cabello-Yeves P.J."/>
            <person name="Picazo A."/>
            <person name="Camacho A."/>
            <person name="Callieri C."/>
            <person name="Rosselli R."/>
            <person name="Roda-Garcia J.J."/>
            <person name="Coutinho F.H."/>
            <person name="Rodriguez-Valera F."/>
        </authorList>
    </citation>
    <scope>NUCLEOTIDE SEQUENCE [LARGE SCALE GENOMIC DNA]</scope>
    <source>
        <strain evidence="1 2">Tous</strain>
    </source>
</reference>
<evidence type="ECO:0000313" key="1">
    <source>
        <dbReference type="EMBL" id="PSJ06930.1"/>
    </source>
</evidence>
<organism evidence="1 2">
    <name type="scientific">Cyanobium usitatum str. Tous</name>
    <dbReference type="NCBI Taxonomy" id="2116684"/>
    <lineage>
        <taxon>Bacteria</taxon>
        <taxon>Bacillati</taxon>
        <taxon>Cyanobacteriota</taxon>
        <taxon>Cyanophyceae</taxon>
        <taxon>Synechococcales</taxon>
        <taxon>Prochlorococcaceae</taxon>
        <taxon>Cyanobium</taxon>
    </lineage>
</organism>
<sequence>MNQLPSRDPAAPGADQSWPWWPLLPLYPYGRRRTLVRELIPGQVWSFEQLQGVFYVAVPIRMTVVRVRGGLLLYAPVPPTGEVRAALAELEHRYGPVCTIVLPTSSGLEHKLPVPAMARAFPAAQVWVTPRQWSFPLPLPLAWLGFPAQRTRVLFEQGLPHADELHWLPLGPLDLGLGTFMEAACLHRASGCLLLTDALVAISEQPPELFDADPTPLLFHARDRGDAPLLDTPDCRRRGWQRLVLFASYLRPDHLQVPGIRELLAGLLAAGVRSPRAYFGLYPFRWQEGWQAEFRSLVPGPEAALLVAPVLERLVFPRCRAALVTWIRTLAGQSEIRWLVPAHYDAPVACSPQQLGELADCLEGRDWAPDRGSWAYLSGIDKTLLRFGVVPEQPAEPGPGFLD</sequence>
<keyword evidence="2" id="KW-1185">Reference proteome</keyword>
<dbReference type="Proteomes" id="UP000243002">
    <property type="component" value="Unassembled WGS sequence"/>
</dbReference>
<protein>
    <recommendedName>
        <fullName evidence="3">DUF4336 domain-containing protein</fullName>
    </recommendedName>
</protein>
<dbReference type="OrthoDB" id="537092at2"/>
<dbReference type="AlphaFoldDB" id="A0A2P7N0D8"/>
<dbReference type="RefSeq" id="WP_106501903.1">
    <property type="nucleotide sequence ID" value="NZ_PXXO01000002.1"/>
</dbReference>
<evidence type="ECO:0008006" key="3">
    <source>
        <dbReference type="Google" id="ProtNLM"/>
    </source>
</evidence>
<gene>
    <name evidence="1" type="ORF">C7K55_02955</name>
</gene>
<accession>A0A2P7N0D8</accession>
<name>A0A2P7N0D8_9CYAN</name>
<dbReference type="PANTHER" id="PTHR33835:SF2">
    <property type="entry name" value="LYSINE-TRNA LIGASE"/>
    <property type="match status" value="1"/>
</dbReference>
<dbReference type="PANTHER" id="PTHR33835">
    <property type="entry name" value="YALI0C07656P"/>
    <property type="match status" value="1"/>
</dbReference>
<evidence type="ECO:0000313" key="2">
    <source>
        <dbReference type="Proteomes" id="UP000243002"/>
    </source>
</evidence>
<dbReference type="Pfam" id="PF14234">
    <property type="entry name" value="DUF4336"/>
    <property type="match status" value="1"/>
</dbReference>